<keyword evidence="11" id="KW-0520">NAD</keyword>
<organism evidence="18 19">
    <name type="scientific">Modicella reniformis</name>
    <dbReference type="NCBI Taxonomy" id="1440133"/>
    <lineage>
        <taxon>Eukaryota</taxon>
        <taxon>Fungi</taxon>
        <taxon>Fungi incertae sedis</taxon>
        <taxon>Mucoromycota</taxon>
        <taxon>Mortierellomycotina</taxon>
        <taxon>Mortierellomycetes</taxon>
        <taxon>Mortierellales</taxon>
        <taxon>Mortierellaceae</taxon>
        <taxon>Modicella</taxon>
    </lineage>
</organism>
<evidence type="ECO:0000256" key="1">
    <source>
        <dbReference type="ARBA" id="ARBA00012020"/>
    </source>
</evidence>
<dbReference type="Proteomes" id="UP000749646">
    <property type="component" value="Unassembled WGS sequence"/>
</dbReference>
<feature type="region of interest" description="Disordered" evidence="16">
    <location>
        <begin position="1"/>
        <end position="29"/>
    </location>
</feature>
<feature type="non-terminal residue" evidence="18">
    <location>
        <position position="163"/>
    </location>
</feature>
<comment type="caution">
    <text evidence="18">The sequence shown here is derived from an EMBL/GenBank/DDBJ whole genome shotgun (WGS) entry which is preliminary data.</text>
</comment>
<dbReference type="GO" id="GO:0005730">
    <property type="term" value="C:nucleolus"/>
    <property type="evidence" value="ECO:0007669"/>
    <property type="project" value="TreeGrafter"/>
</dbReference>
<dbReference type="InterPro" id="IPR050800">
    <property type="entry name" value="ARTD/PARP"/>
</dbReference>
<dbReference type="Gene3D" id="1.20.142.10">
    <property type="entry name" value="Poly(ADP-ribose) polymerase, regulatory domain"/>
    <property type="match status" value="1"/>
</dbReference>
<keyword evidence="7" id="KW-0677">Repeat</keyword>
<dbReference type="GO" id="GO:0003950">
    <property type="term" value="F:NAD+ poly-ADP-ribosyltransferase activity"/>
    <property type="evidence" value="ECO:0007669"/>
    <property type="project" value="UniProtKB-EC"/>
</dbReference>
<evidence type="ECO:0000256" key="7">
    <source>
        <dbReference type="ARBA" id="ARBA00022737"/>
    </source>
</evidence>
<evidence type="ECO:0000256" key="12">
    <source>
        <dbReference type="ARBA" id="ARBA00023125"/>
    </source>
</evidence>
<evidence type="ECO:0000256" key="5">
    <source>
        <dbReference type="ARBA" id="ARBA00022695"/>
    </source>
</evidence>
<dbReference type="GO" id="GO:1990404">
    <property type="term" value="F:NAD+-protein mono-ADP-ribosyltransferase activity"/>
    <property type="evidence" value="ECO:0007669"/>
    <property type="project" value="TreeGrafter"/>
</dbReference>
<dbReference type="EC" id="2.4.2.30" evidence="1"/>
<evidence type="ECO:0000256" key="16">
    <source>
        <dbReference type="SAM" id="MobiDB-lite"/>
    </source>
</evidence>
<name>A0A9P6M7H1_9FUNG</name>
<dbReference type="PANTHER" id="PTHR10459:SF60">
    <property type="entry name" value="POLY [ADP-RIBOSE] POLYMERASE 2"/>
    <property type="match status" value="1"/>
</dbReference>
<dbReference type="InterPro" id="IPR004102">
    <property type="entry name" value="Poly(ADP-ribose)pol_reg_dom"/>
</dbReference>
<evidence type="ECO:0000313" key="18">
    <source>
        <dbReference type="EMBL" id="KAF9969222.1"/>
    </source>
</evidence>
<protein>
    <recommendedName>
        <fullName evidence="2">Poly [ADP-ribose] polymerase 1</fullName>
        <ecNumber evidence="1">2.4.2.30</ecNumber>
    </recommendedName>
</protein>
<evidence type="ECO:0000259" key="17">
    <source>
        <dbReference type="PROSITE" id="PS51060"/>
    </source>
</evidence>
<evidence type="ECO:0000256" key="4">
    <source>
        <dbReference type="ARBA" id="ARBA00022679"/>
    </source>
</evidence>
<keyword evidence="3" id="KW-0328">Glycosyltransferase</keyword>
<evidence type="ECO:0000256" key="2">
    <source>
        <dbReference type="ARBA" id="ARBA00017163"/>
    </source>
</evidence>
<evidence type="ECO:0000256" key="11">
    <source>
        <dbReference type="ARBA" id="ARBA00023027"/>
    </source>
</evidence>
<dbReference type="EMBL" id="JAAAHW010005287">
    <property type="protein sequence ID" value="KAF9969222.1"/>
    <property type="molecule type" value="Genomic_DNA"/>
</dbReference>
<dbReference type="InterPro" id="IPR036616">
    <property type="entry name" value="Poly(ADP-ribose)pol_reg_dom_sf"/>
</dbReference>
<evidence type="ECO:0000256" key="8">
    <source>
        <dbReference type="ARBA" id="ARBA00022765"/>
    </source>
</evidence>
<proteinExistence type="inferred from homology"/>
<keyword evidence="19" id="KW-1185">Reference proteome</keyword>
<dbReference type="GO" id="GO:0070212">
    <property type="term" value="P:protein poly-ADP-ribosylation"/>
    <property type="evidence" value="ECO:0007669"/>
    <property type="project" value="TreeGrafter"/>
</dbReference>
<evidence type="ECO:0000256" key="14">
    <source>
        <dbReference type="ARBA" id="ARBA00024347"/>
    </source>
</evidence>
<comment type="similarity">
    <text evidence="14">Belongs to the ARTD/PARP family.</text>
</comment>
<dbReference type="GO" id="GO:0008270">
    <property type="term" value="F:zinc ion binding"/>
    <property type="evidence" value="ECO:0007669"/>
    <property type="project" value="UniProtKB-KW"/>
</dbReference>
<keyword evidence="10" id="KW-0862">Zinc</keyword>
<evidence type="ECO:0000256" key="6">
    <source>
        <dbReference type="ARBA" id="ARBA00022723"/>
    </source>
</evidence>
<keyword evidence="9" id="KW-0863">Zinc-finger</keyword>
<dbReference type="Pfam" id="PF02877">
    <property type="entry name" value="PARP_reg"/>
    <property type="match status" value="1"/>
</dbReference>
<keyword evidence="12" id="KW-0238">DNA-binding</keyword>
<dbReference type="OrthoDB" id="2017365at2759"/>
<dbReference type="PROSITE" id="PS51060">
    <property type="entry name" value="PARP_ALPHA_HD"/>
    <property type="match status" value="1"/>
</dbReference>
<dbReference type="FunFam" id="1.20.142.10:FF:000002">
    <property type="entry name" value="Poly [ADP-ribose] polymerase"/>
    <property type="match status" value="1"/>
</dbReference>
<keyword evidence="4" id="KW-0808">Transferase</keyword>
<evidence type="ECO:0000256" key="15">
    <source>
        <dbReference type="ARBA" id="ARBA00033987"/>
    </source>
</evidence>
<dbReference type="AlphaFoldDB" id="A0A9P6M7H1"/>
<comment type="catalytic activity">
    <reaction evidence="15">
        <text>NAD(+) + (ADP-D-ribosyl)n-acceptor = nicotinamide + (ADP-D-ribosyl)n+1-acceptor + H(+).</text>
        <dbReference type="EC" id="2.4.2.30"/>
    </reaction>
</comment>
<dbReference type="GO" id="GO:0006302">
    <property type="term" value="P:double-strand break repair"/>
    <property type="evidence" value="ECO:0007669"/>
    <property type="project" value="TreeGrafter"/>
</dbReference>
<dbReference type="GO" id="GO:0003677">
    <property type="term" value="F:DNA binding"/>
    <property type="evidence" value="ECO:0007669"/>
    <property type="project" value="UniProtKB-KW"/>
</dbReference>
<dbReference type="PANTHER" id="PTHR10459">
    <property type="entry name" value="DNA LIGASE"/>
    <property type="match status" value="1"/>
</dbReference>
<feature type="domain" description="PARP alpha-helical" evidence="17">
    <location>
        <begin position="30"/>
        <end position="147"/>
    </location>
</feature>
<keyword evidence="5" id="KW-0548">Nucleotidyltransferase</keyword>
<keyword evidence="13" id="KW-0539">Nucleus</keyword>
<evidence type="ECO:0000256" key="13">
    <source>
        <dbReference type="ARBA" id="ARBA00023242"/>
    </source>
</evidence>
<evidence type="ECO:0000256" key="9">
    <source>
        <dbReference type="ARBA" id="ARBA00022771"/>
    </source>
</evidence>
<reference evidence="18" key="1">
    <citation type="journal article" date="2020" name="Fungal Divers.">
        <title>Resolving the Mortierellaceae phylogeny through synthesis of multi-gene phylogenetics and phylogenomics.</title>
        <authorList>
            <person name="Vandepol N."/>
            <person name="Liber J."/>
            <person name="Desiro A."/>
            <person name="Na H."/>
            <person name="Kennedy M."/>
            <person name="Barry K."/>
            <person name="Grigoriev I.V."/>
            <person name="Miller A.N."/>
            <person name="O'Donnell K."/>
            <person name="Stajich J.E."/>
            <person name="Bonito G."/>
        </authorList>
    </citation>
    <scope>NUCLEOTIDE SEQUENCE</scope>
    <source>
        <strain evidence="18">MES-2147</strain>
    </source>
</reference>
<keyword evidence="6" id="KW-0479">Metal-binding</keyword>
<keyword evidence="8" id="KW-0013">ADP-ribosylation</keyword>
<sequence length="163" mass="18388">KFDLLLPDDVHSDDEEEEDKSKRKNKGKDYSKLLPKVQELVALIFNTGMMNGQMKELDYDADKMPLDKLAKSTILHGYAVLKRISEVIDGKPNMTLLSELSKQVYTVIPHNFGGNVPPVIKGAPTLEKKMEMLEALGEIEVAQKLMKENQKHEASVKLNKLEP</sequence>
<evidence type="ECO:0000256" key="3">
    <source>
        <dbReference type="ARBA" id="ARBA00022676"/>
    </source>
</evidence>
<gene>
    <name evidence="18" type="primary">PARP2_4</name>
    <name evidence="18" type="ORF">BGZ65_012140</name>
</gene>
<dbReference type="SUPFAM" id="SSF47587">
    <property type="entry name" value="Domain of poly(ADP-ribose) polymerase"/>
    <property type="match status" value="1"/>
</dbReference>
<evidence type="ECO:0000256" key="10">
    <source>
        <dbReference type="ARBA" id="ARBA00022833"/>
    </source>
</evidence>
<evidence type="ECO:0000313" key="19">
    <source>
        <dbReference type="Proteomes" id="UP000749646"/>
    </source>
</evidence>
<dbReference type="GO" id="GO:0016779">
    <property type="term" value="F:nucleotidyltransferase activity"/>
    <property type="evidence" value="ECO:0007669"/>
    <property type="project" value="UniProtKB-KW"/>
</dbReference>
<accession>A0A9P6M7H1</accession>